<dbReference type="GO" id="GO:0003700">
    <property type="term" value="F:DNA-binding transcription factor activity"/>
    <property type="evidence" value="ECO:0007669"/>
    <property type="project" value="InterPro"/>
</dbReference>
<dbReference type="InterPro" id="IPR050950">
    <property type="entry name" value="HTH-type_LysR_regulators"/>
</dbReference>
<evidence type="ECO:0000256" key="2">
    <source>
        <dbReference type="ARBA" id="ARBA00023015"/>
    </source>
</evidence>
<dbReference type="SUPFAM" id="SSF46785">
    <property type="entry name" value="Winged helix' DNA-binding domain"/>
    <property type="match status" value="1"/>
</dbReference>
<evidence type="ECO:0000313" key="6">
    <source>
        <dbReference type="EMBL" id="KVK83152.1"/>
    </source>
</evidence>
<dbReference type="AlphaFoldDB" id="A0A103ZNR4"/>
<dbReference type="InterPro" id="IPR036388">
    <property type="entry name" value="WH-like_DNA-bd_sf"/>
</dbReference>
<keyword evidence="3" id="KW-0238">DNA-binding</keyword>
<dbReference type="Pfam" id="PF00126">
    <property type="entry name" value="HTH_1"/>
    <property type="match status" value="1"/>
</dbReference>
<evidence type="ECO:0000313" key="7">
    <source>
        <dbReference type="Proteomes" id="UP000069001"/>
    </source>
</evidence>
<dbReference type="InterPro" id="IPR000847">
    <property type="entry name" value="LysR_HTH_N"/>
</dbReference>
<comment type="similarity">
    <text evidence="1">Belongs to the LysR transcriptional regulatory family.</text>
</comment>
<protein>
    <recommendedName>
        <fullName evidence="5">HTH lysR-type domain-containing protein</fullName>
    </recommendedName>
</protein>
<dbReference type="PANTHER" id="PTHR30419">
    <property type="entry name" value="HTH-TYPE TRANSCRIPTIONAL REGULATOR YBHD"/>
    <property type="match status" value="1"/>
</dbReference>
<keyword evidence="4" id="KW-0804">Transcription</keyword>
<dbReference type="EMBL" id="LOYH01000048">
    <property type="protein sequence ID" value="KVK83152.1"/>
    <property type="molecule type" value="Genomic_DNA"/>
</dbReference>
<dbReference type="RefSeq" id="WP_059729626.1">
    <property type="nucleotide sequence ID" value="NZ_LOYH01000048.1"/>
</dbReference>
<dbReference type="Gene3D" id="1.10.10.10">
    <property type="entry name" value="Winged helix-like DNA-binding domain superfamily/Winged helix DNA-binding domain"/>
    <property type="match status" value="1"/>
</dbReference>
<dbReference type="PROSITE" id="PS50931">
    <property type="entry name" value="HTH_LYSR"/>
    <property type="match status" value="1"/>
</dbReference>
<dbReference type="FunFam" id="1.10.10.10:FF:000001">
    <property type="entry name" value="LysR family transcriptional regulator"/>
    <property type="match status" value="1"/>
</dbReference>
<sequence length="182" mass="18905">MIQPQSLKYFAEVARTGSLRQASETFFVAPSAISKQIGNLEAELGATLFDRSPKGATLTEAGQLLLDYVHANSRDVEHLHAALDDLSSLRHGVVRVALVEAAAQSFMPDLMTEFSRDHPGIQSLSLRHIFAVDAAPTRVDTACAAKPSAVSSRATASADGPASSIGTARACGGTGAITAASA</sequence>
<comment type="caution">
    <text evidence="6">The sequence shown here is derived from an EMBL/GenBank/DDBJ whole genome shotgun (WGS) entry which is preliminary data.</text>
</comment>
<name>A0A103ZNR4_BURCE</name>
<proteinExistence type="inferred from homology"/>
<gene>
    <name evidence="6" type="ORF">WS90_13905</name>
</gene>
<dbReference type="Gene3D" id="3.40.190.10">
    <property type="entry name" value="Periplasmic binding protein-like II"/>
    <property type="match status" value="1"/>
</dbReference>
<reference evidence="6 7" key="1">
    <citation type="submission" date="2015-11" db="EMBL/GenBank/DDBJ databases">
        <title>Expanding the genomic diversity of Burkholderia species for the development of highly accurate diagnostics.</title>
        <authorList>
            <person name="Sahl J."/>
            <person name="Keim P."/>
            <person name="Wagner D."/>
        </authorList>
    </citation>
    <scope>NUCLEOTIDE SEQUENCE [LARGE SCALE GENOMIC DNA]</scope>
    <source>
        <strain evidence="6 7">MSMB1302</strain>
    </source>
</reference>
<dbReference type="Proteomes" id="UP000069001">
    <property type="component" value="Unassembled WGS sequence"/>
</dbReference>
<keyword evidence="2" id="KW-0805">Transcription regulation</keyword>
<accession>A0A103ZNR4</accession>
<evidence type="ECO:0000256" key="1">
    <source>
        <dbReference type="ARBA" id="ARBA00009437"/>
    </source>
</evidence>
<dbReference type="GO" id="GO:0003677">
    <property type="term" value="F:DNA binding"/>
    <property type="evidence" value="ECO:0007669"/>
    <property type="project" value="UniProtKB-KW"/>
</dbReference>
<dbReference type="GO" id="GO:0005829">
    <property type="term" value="C:cytosol"/>
    <property type="evidence" value="ECO:0007669"/>
    <property type="project" value="TreeGrafter"/>
</dbReference>
<evidence type="ECO:0000256" key="4">
    <source>
        <dbReference type="ARBA" id="ARBA00023163"/>
    </source>
</evidence>
<feature type="domain" description="HTH lysR-type" evidence="5">
    <location>
        <begin position="2"/>
        <end position="59"/>
    </location>
</feature>
<evidence type="ECO:0000256" key="3">
    <source>
        <dbReference type="ARBA" id="ARBA00023125"/>
    </source>
</evidence>
<organism evidence="6 7">
    <name type="scientific">Burkholderia cepacia</name>
    <name type="common">Pseudomonas cepacia</name>
    <dbReference type="NCBI Taxonomy" id="292"/>
    <lineage>
        <taxon>Bacteria</taxon>
        <taxon>Pseudomonadati</taxon>
        <taxon>Pseudomonadota</taxon>
        <taxon>Betaproteobacteria</taxon>
        <taxon>Burkholderiales</taxon>
        <taxon>Burkholderiaceae</taxon>
        <taxon>Burkholderia</taxon>
        <taxon>Burkholderia cepacia complex</taxon>
    </lineage>
</organism>
<dbReference type="PANTHER" id="PTHR30419:SF8">
    <property type="entry name" value="NITROGEN ASSIMILATION TRANSCRIPTIONAL ACTIVATOR-RELATED"/>
    <property type="match status" value="1"/>
</dbReference>
<evidence type="ECO:0000259" key="5">
    <source>
        <dbReference type="PROSITE" id="PS50931"/>
    </source>
</evidence>
<dbReference type="InterPro" id="IPR036390">
    <property type="entry name" value="WH_DNA-bd_sf"/>
</dbReference>